<dbReference type="SUPFAM" id="SSF89796">
    <property type="entry name" value="CoA-transferase family III (CaiB/BaiF)"/>
    <property type="match status" value="1"/>
</dbReference>
<dbReference type="RefSeq" id="WP_071039025.1">
    <property type="nucleotide sequence ID" value="NZ_CP017755.1"/>
</dbReference>
<dbReference type="Pfam" id="PF02515">
    <property type="entry name" value="CoA_transf_3"/>
    <property type="match status" value="1"/>
</dbReference>
<organism evidence="2 3">
    <name type="scientific">Cupriavidus malaysiensis</name>
    <dbReference type="NCBI Taxonomy" id="367825"/>
    <lineage>
        <taxon>Bacteria</taxon>
        <taxon>Pseudomonadati</taxon>
        <taxon>Pseudomonadota</taxon>
        <taxon>Betaproteobacteria</taxon>
        <taxon>Burkholderiales</taxon>
        <taxon>Burkholderiaceae</taxon>
        <taxon>Cupriavidus</taxon>
    </lineage>
</organism>
<name>A0A1D9IEF4_9BURK</name>
<dbReference type="EMBL" id="CP017755">
    <property type="protein sequence ID" value="AOZ10395.1"/>
    <property type="molecule type" value="Genomic_DNA"/>
</dbReference>
<dbReference type="InterPro" id="IPR044855">
    <property type="entry name" value="CoA-Trfase_III_dom3_sf"/>
</dbReference>
<dbReference type="InterPro" id="IPR050483">
    <property type="entry name" value="CoA-transferase_III_domain"/>
</dbReference>
<keyword evidence="3" id="KW-1185">Reference proteome</keyword>
<dbReference type="Gene3D" id="3.40.50.10540">
    <property type="entry name" value="Crotonobetainyl-coa:carnitine coa-transferase, domain 1"/>
    <property type="match status" value="1"/>
</dbReference>
<reference evidence="2 3" key="1">
    <citation type="submission" date="2016-10" db="EMBL/GenBank/DDBJ databases">
        <title>Complete genome sequences of three Cupriavidus strains isolated from various Malaysian environments.</title>
        <authorList>
            <person name="Abdullah A.A.-A."/>
            <person name="Shafie N.A.H."/>
            <person name="Lau N.S."/>
        </authorList>
    </citation>
    <scope>NUCLEOTIDE SEQUENCE [LARGE SCALE GENOMIC DNA]</scope>
    <source>
        <strain evidence="2 3">USMAA1020</strain>
    </source>
</reference>
<evidence type="ECO:0000256" key="1">
    <source>
        <dbReference type="ARBA" id="ARBA00022679"/>
    </source>
</evidence>
<protein>
    <submittedName>
        <fullName evidence="2">CoA transferase</fullName>
    </submittedName>
</protein>
<dbReference type="Gene3D" id="3.30.1540.10">
    <property type="entry name" value="formyl-coa transferase, domain 3"/>
    <property type="match status" value="1"/>
</dbReference>
<gene>
    <name evidence="2" type="ORF">BKK80_32960</name>
</gene>
<evidence type="ECO:0000313" key="3">
    <source>
        <dbReference type="Proteomes" id="UP000177515"/>
    </source>
</evidence>
<dbReference type="GO" id="GO:0016740">
    <property type="term" value="F:transferase activity"/>
    <property type="evidence" value="ECO:0007669"/>
    <property type="project" value="UniProtKB-KW"/>
</dbReference>
<sequence>MSRPLQGITVVSLEQAIAAPFCTRQLADLGARVIKIERPGGGDFARAYDTRVRGQSSHFVWTNRSKESLTLDLKHEAAGALLRKLLAGADVLVQNLAPGAAARLGLDYASLSGDFPRLIVCDISGYGADGPYRDKKAYDLLVQSESGFVSVTGTPEEGVKAGASVADIAAGMYAYSNILAALLERGQTGRGKRIDISMLEATVEWMGFPLYYAFDGAAPPPRAGAAHATIYPYGPFPTGDGKTVMVGLQNEREWAAFCATVLQDPDLASHPDYADNSRRSANRDTLRARIVAVFSALDADQVIARLEAARIANARVNTMADVWAHPQLAARGRWREVETPAGAVPALLPPGATEARMDPVPAVGQQTDAILAELGCTPEDIRALHAAGAL</sequence>
<proteinExistence type="predicted"/>
<evidence type="ECO:0000313" key="2">
    <source>
        <dbReference type="EMBL" id="AOZ10395.1"/>
    </source>
</evidence>
<dbReference type="InterPro" id="IPR003673">
    <property type="entry name" value="CoA-Trfase_fam_III"/>
</dbReference>
<accession>A0A1D9IEF4</accession>
<keyword evidence="1 2" id="KW-0808">Transferase</keyword>
<dbReference type="PANTHER" id="PTHR48207:SF3">
    <property type="entry name" value="SUCCINATE--HYDROXYMETHYLGLUTARATE COA-TRANSFERASE"/>
    <property type="match status" value="1"/>
</dbReference>
<dbReference type="PANTHER" id="PTHR48207">
    <property type="entry name" value="SUCCINATE--HYDROXYMETHYLGLUTARATE COA-TRANSFERASE"/>
    <property type="match status" value="1"/>
</dbReference>
<dbReference type="InterPro" id="IPR023606">
    <property type="entry name" value="CoA-Trfase_III_dom_1_sf"/>
</dbReference>
<dbReference type="Proteomes" id="UP000177515">
    <property type="component" value="Chromosome 2"/>
</dbReference>